<dbReference type="Pfam" id="PF12642">
    <property type="entry name" value="TpcC"/>
    <property type="match status" value="1"/>
</dbReference>
<dbReference type="EMBL" id="BLLO01000004">
    <property type="protein sequence ID" value="GFH75386.1"/>
    <property type="molecule type" value="Genomic_DNA"/>
</dbReference>
<evidence type="ECO:0000256" key="1">
    <source>
        <dbReference type="SAM" id="MobiDB-lite"/>
    </source>
</evidence>
<evidence type="ECO:0000313" key="7">
    <source>
        <dbReference type="Proteomes" id="UP000660975"/>
    </source>
</evidence>
<dbReference type="EMBL" id="BLLO01000031">
    <property type="protein sequence ID" value="GFH81550.1"/>
    <property type="molecule type" value="Genomic_DNA"/>
</dbReference>
<organism evidence="5 7">
    <name type="scientific">Streptomyces gougerotii</name>
    <dbReference type="NCBI Taxonomy" id="53448"/>
    <lineage>
        <taxon>Bacteria</taxon>
        <taxon>Bacillati</taxon>
        <taxon>Actinomycetota</taxon>
        <taxon>Actinomycetes</taxon>
        <taxon>Kitasatosporales</taxon>
        <taxon>Streptomycetaceae</taxon>
        <taxon>Streptomyces</taxon>
        <taxon>Streptomyces diastaticus group</taxon>
    </lineage>
</organism>
<dbReference type="EMBL" id="BMSC01000027">
    <property type="protein sequence ID" value="GGU91906.1"/>
    <property type="molecule type" value="Genomic_DNA"/>
</dbReference>
<sequence>MKILSKQPTPEPAPEAGNEPTTDARDDAHELGGWSTGAQANTTTLVRWVAWAAICGSILLSLGTSLTRPTDTPSTDHQPPPGTGAQGAAGFATLYASEYLLAGKGDEGRLAAYYPGAATLRLEGSRGRLTPSQLTVTRLRQTGPGIWSVTVAARLQPPSPPVENDDVKGKDSDSPGPDTGADAGPPQGESVRYFQVPVASAPRADGSTGYVAMSLPAEVAGPGTVDSPHTVYGTPQPPHDRDPRVKTIRSFLAAYLAGDGDLDRYLAPRTRLTRIAPAPYTAVDLTSLAADGPADATGVPPDGTVQRLLVSVRARAADGTTLPLTYALTLKTRAGRWEIASLDGAPEARPAPAPSSP</sequence>
<keyword evidence="6" id="KW-1185">Reference proteome</keyword>
<dbReference type="InterPro" id="IPR024735">
    <property type="entry name" value="TcpC"/>
</dbReference>
<evidence type="ECO:0000313" key="3">
    <source>
        <dbReference type="EMBL" id="GFH75394.1"/>
    </source>
</evidence>
<proteinExistence type="predicted"/>
<dbReference type="AlphaFoldDB" id="A0A6A0CFR8"/>
<feature type="region of interest" description="Disordered" evidence="1">
    <location>
        <begin position="1"/>
        <end position="36"/>
    </location>
</feature>
<reference evidence="5" key="1">
    <citation type="journal article" date="2014" name="Int. J. Syst. Evol. Microbiol.">
        <title>Complete genome sequence of Corynebacterium casei LMG S-19264T (=DSM 44701T), isolated from a smear-ripened cheese.</title>
        <authorList>
            <consortium name="US DOE Joint Genome Institute (JGI-PGF)"/>
            <person name="Walter F."/>
            <person name="Albersmeier A."/>
            <person name="Kalinowski J."/>
            <person name="Ruckert C."/>
        </authorList>
    </citation>
    <scope>NUCLEOTIDE SEQUENCE</scope>
    <source>
        <strain evidence="5">JCM 4136</strain>
    </source>
</reference>
<dbReference type="EMBL" id="BLLO01000004">
    <property type="protein sequence ID" value="GFH75394.1"/>
    <property type="molecule type" value="Genomic_DNA"/>
</dbReference>
<dbReference type="Proteomes" id="UP000480804">
    <property type="component" value="Unassembled WGS sequence"/>
</dbReference>
<feature type="compositionally biased region" description="Polar residues" evidence="1">
    <location>
        <begin position="68"/>
        <end position="77"/>
    </location>
</feature>
<reference evidence="5" key="3">
    <citation type="submission" date="2020-09" db="EMBL/GenBank/DDBJ databases">
        <authorList>
            <person name="Sun Q."/>
            <person name="Ohkuma M."/>
        </authorList>
    </citation>
    <scope>NUCLEOTIDE SEQUENCE</scope>
    <source>
        <strain evidence="5">JCM 4136</strain>
    </source>
</reference>
<dbReference type="RefSeq" id="WP_189401601.1">
    <property type="nucleotide sequence ID" value="NZ_BLLO01000004.1"/>
</dbReference>
<evidence type="ECO:0000313" key="6">
    <source>
        <dbReference type="Proteomes" id="UP000480804"/>
    </source>
</evidence>
<evidence type="ECO:0000313" key="4">
    <source>
        <dbReference type="EMBL" id="GFH81550.1"/>
    </source>
</evidence>
<evidence type="ECO:0008006" key="8">
    <source>
        <dbReference type="Google" id="ProtNLM"/>
    </source>
</evidence>
<dbReference type="Proteomes" id="UP000660975">
    <property type="component" value="Unassembled WGS sequence"/>
</dbReference>
<feature type="region of interest" description="Disordered" evidence="1">
    <location>
        <begin position="67"/>
        <end position="88"/>
    </location>
</feature>
<feature type="compositionally biased region" description="Low complexity" evidence="1">
    <location>
        <begin position="175"/>
        <end position="188"/>
    </location>
</feature>
<protein>
    <recommendedName>
        <fullName evidence="8">Conjugal transfer protein</fullName>
    </recommendedName>
</protein>
<feature type="region of interest" description="Disordered" evidence="1">
    <location>
        <begin position="151"/>
        <end position="189"/>
    </location>
</feature>
<gene>
    <name evidence="5" type="ORF">GCM10010227_53980</name>
    <name evidence="2" type="ORF">Sgou_00560</name>
    <name evidence="3" type="ORF">Sgou_00640</name>
    <name evidence="4" type="ORF">Sgou_62200</name>
</gene>
<evidence type="ECO:0000313" key="5">
    <source>
        <dbReference type="EMBL" id="GGU91906.1"/>
    </source>
</evidence>
<accession>A0A6A0CFR8</accession>
<comment type="caution">
    <text evidence="5">The sequence shown here is derived from an EMBL/GenBank/DDBJ whole genome shotgun (WGS) entry which is preliminary data.</text>
</comment>
<name>A0A6A0CFR8_9ACTN</name>
<evidence type="ECO:0000313" key="2">
    <source>
        <dbReference type="EMBL" id="GFH75386.1"/>
    </source>
</evidence>
<reference evidence="2 6" key="2">
    <citation type="submission" date="2020-02" db="EMBL/GenBank/DDBJ databases">
        <title>Whole genome shotgun sequence of Streptomyces gougerotii NBRC 13043.</title>
        <authorList>
            <person name="Ichikawa N."/>
            <person name="Komaki H."/>
            <person name="Tamura T."/>
        </authorList>
    </citation>
    <scope>NUCLEOTIDE SEQUENCE [LARGE SCALE GENOMIC DNA]</scope>
    <source>
        <strain evidence="2 6">NBRC 13043</strain>
    </source>
</reference>